<keyword evidence="6" id="KW-1185">Reference proteome</keyword>
<gene>
    <name evidence="5" type="ORF">DFH08DRAFT_864073</name>
</gene>
<dbReference type="Pfam" id="PF00326">
    <property type="entry name" value="Peptidase_S9"/>
    <property type="match status" value="1"/>
</dbReference>
<evidence type="ECO:0000313" key="6">
    <source>
        <dbReference type="Proteomes" id="UP001218218"/>
    </source>
</evidence>
<feature type="non-terminal residue" evidence="5">
    <location>
        <position position="1"/>
    </location>
</feature>
<evidence type="ECO:0000256" key="2">
    <source>
        <dbReference type="ARBA" id="ARBA00022801"/>
    </source>
</evidence>
<evidence type="ECO:0000256" key="1">
    <source>
        <dbReference type="ARBA" id="ARBA00010040"/>
    </source>
</evidence>
<evidence type="ECO:0000256" key="3">
    <source>
        <dbReference type="ARBA" id="ARBA00032829"/>
    </source>
</evidence>
<dbReference type="SUPFAM" id="SSF53474">
    <property type="entry name" value="alpha/beta-Hydrolases"/>
    <property type="match status" value="1"/>
</dbReference>
<evidence type="ECO:0000313" key="5">
    <source>
        <dbReference type="EMBL" id="KAJ7349003.1"/>
    </source>
</evidence>
<reference evidence="5" key="1">
    <citation type="submission" date="2023-03" db="EMBL/GenBank/DDBJ databases">
        <title>Massive genome expansion in bonnet fungi (Mycena s.s.) driven by repeated elements and novel gene families across ecological guilds.</title>
        <authorList>
            <consortium name="Lawrence Berkeley National Laboratory"/>
            <person name="Harder C.B."/>
            <person name="Miyauchi S."/>
            <person name="Viragh M."/>
            <person name="Kuo A."/>
            <person name="Thoen E."/>
            <person name="Andreopoulos B."/>
            <person name="Lu D."/>
            <person name="Skrede I."/>
            <person name="Drula E."/>
            <person name="Henrissat B."/>
            <person name="Morin E."/>
            <person name="Kohler A."/>
            <person name="Barry K."/>
            <person name="LaButti K."/>
            <person name="Morin E."/>
            <person name="Salamov A."/>
            <person name="Lipzen A."/>
            <person name="Mereny Z."/>
            <person name="Hegedus B."/>
            <person name="Baldrian P."/>
            <person name="Stursova M."/>
            <person name="Weitz H."/>
            <person name="Taylor A."/>
            <person name="Grigoriev I.V."/>
            <person name="Nagy L.G."/>
            <person name="Martin F."/>
            <person name="Kauserud H."/>
        </authorList>
    </citation>
    <scope>NUCLEOTIDE SEQUENCE</scope>
    <source>
        <strain evidence="5">CBHHK002</strain>
    </source>
</reference>
<accession>A0AAD7A3U8</accession>
<comment type="caution">
    <text evidence="5">The sequence shown here is derived from an EMBL/GenBank/DDBJ whole genome shotgun (WGS) entry which is preliminary data.</text>
</comment>
<dbReference type="PANTHER" id="PTHR42776">
    <property type="entry name" value="SERINE PEPTIDASE S9 FAMILY MEMBER"/>
    <property type="match status" value="1"/>
</dbReference>
<evidence type="ECO:0000259" key="4">
    <source>
        <dbReference type="Pfam" id="PF00326"/>
    </source>
</evidence>
<name>A0AAD7A3U8_9AGAR</name>
<feature type="domain" description="Peptidase S9 prolyl oligopeptidase catalytic" evidence="4">
    <location>
        <begin position="530"/>
        <end position="735"/>
    </location>
</feature>
<dbReference type="EMBL" id="JARIHO010000016">
    <property type="protein sequence ID" value="KAJ7349003.1"/>
    <property type="molecule type" value="Genomic_DNA"/>
</dbReference>
<keyword evidence="2 5" id="KW-0378">Hydrolase</keyword>
<dbReference type="InterPro" id="IPR029058">
    <property type="entry name" value="AB_hydrolase_fold"/>
</dbReference>
<dbReference type="GO" id="GO:0006508">
    <property type="term" value="P:proteolysis"/>
    <property type="evidence" value="ECO:0007669"/>
    <property type="project" value="InterPro"/>
</dbReference>
<comment type="similarity">
    <text evidence="1">Belongs to the peptidase S9C family.</text>
</comment>
<dbReference type="PANTHER" id="PTHR42776:SF27">
    <property type="entry name" value="DIPEPTIDYL PEPTIDASE FAMILY MEMBER 6"/>
    <property type="match status" value="1"/>
</dbReference>
<dbReference type="InterPro" id="IPR001375">
    <property type="entry name" value="Peptidase_S9_cat"/>
</dbReference>
<dbReference type="Proteomes" id="UP001218218">
    <property type="component" value="Unassembled WGS sequence"/>
</dbReference>
<dbReference type="GO" id="GO:0004252">
    <property type="term" value="F:serine-type endopeptidase activity"/>
    <property type="evidence" value="ECO:0007669"/>
    <property type="project" value="TreeGrafter"/>
</dbReference>
<dbReference type="AlphaFoldDB" id="A0AAD7A3U8"/>
<proteinExistence type="inferred from homology"/>
<dbReference type="Gene3D" id="3.40.50.1820">
    <property type="entry name" value="alpha/beta hydrolase"/>
    <property type="match status" value="1"/>
</dbReference>
<dbReference type="SUPFAM" id="SSF82171">
    <property type="entry name" value="DPP6 N-terminal domain-like"/>
    <property type="match status" value="1"/>
</dbReference>
<organism evidence="5 6">
    <name type="scientific">Mycena albidolilacea</name>
    <dbReference type="NCBI Taxonomy" id="1033008"/>
    <lineage>
        <taxon>Eukaryota</taxon>
        <taxon>Fungi</taxon>
        <taxon>Dikarya</taxon>
        <taxon>Basidiomycota</taxon>
        <taxon>Agaricomycotina</taxon>
        <taxon>Agaricomycetes</taxon>
        <taxon>Agaricomycetidae</taxon>
        <taxon>Agaricales</taxon>
        <taxon>Marasmiineae</taxon>
        <taxon>Mycenaceae</taxon>
        <taxon>Mycena</taxon>
    </lineage>
</organism>
<protein>
    <recommendedName>
        <fullName evidence="3">Dipeptidyl-peptidase V</fullName>
    </recommendedName>
</protein>
<sequence length="741" mass="83305">MFRSNCRLVPSLISAMPPYDYGKLKFSQPAKQIKAFNMGPVPQRVFDDMTKYEDSNRGFGFVCFEKLLDGDESAGHAIVSHRPSDSQISEFWRMNLDPQHPSLKRISYFDLESGRTLSSFRPIAGEDWRGVWRRGGAILAMDLDGNEYSQLWRYWEDSPTAVLPPIEGELKNEPGGRIERLTHDAFKYANVVVSDSNKIMAFVSNKENGTDMLVYVTELINSQTGATSDSKPFTLPSRLVTPPSDKGNSRWVISDISLDDQYLLLTKSFTTARSECYLVHISGGVPERILLPNATEKEEETAYHQPTFSRDPTKPHLIYLVSNAYGDFHSLVAYDRTSGTVLHVTTPEPDLRALRPVNWPCVDLTVTSDYIYFRANAGGYTNLFMWPLSGPQKDSIIEIKPEWEGGQFGYDVNSDNGKPHELVLRLVSHLSSASLAYLNIKGRLENVNRDESGGAYISVPLARYTQAAPIPPAYRTLPAKLLRFNSFDGLEIPCMYYHPNDSNSVVPVVISIHGGPEGQSTSNSRSAIHWYIMNELGYAIIYPNVRGSNGYGKRFLALDDVEKREDSVKDIGALLDHIEHSMKNELDASRIAVMGGSYGGYMTLACMIHFPTRFACGLANFPVAHWPSFLENTAPVRRAHRRGEYGDERIPEIREFLEKISPINRTSEIKAPLQIAHGDTDSRIPVDQAIRMWQTVLKSGVHCELMVCEKEGHGFKQKSVIEYTNAAKLHFLERFLPVAKL</sequence>